<evidence type="ECO:0000256" key="9">
    <source>
        <dbReference type="RuleBase" id="RU810713"/>
    </source>
</evidence>
<dbReference type="GO" id="GO:0097268">
    <property type="term" value="C:cytoophidium"/>
    <property type="evidence" value="ECO:0007669"/>
    <property type="project" value="TreeGrafter"/>
</dbReference>
<dbReference type="Gene3D" id="3.40.50.880">
    <property type="match status" value="1"/>
</dbReference>
<gene>
    <name evidence="12" type="ORF">PBRASI_LOCUS6929</name>
</gene>
<comment type="function">
    <text evidence="9">Catalyzes the ATP-dependent amination of UTP to CTP with either L-glutamine or ammonia as the source of nitrogen.</text>
</comment>
<keyword evidence="13" id="KW-1185">Reference proteome</keyword>
<dbReference type="SUPFAM" id="SSF52540">
    <property type="entry name" value="P-loop containing nucleoside triphosphate hydrolases"/>
    <property type="match status" value="1"/>
</dbReference>
<dbReference type="OrthoDB" id="1739076at2759"/>
<evidence type="ECO:0000256" key="6">
    <source>
        <dbReference type="ARBA" id="ARBA00022962"/>
    </source>
</evidence>
<dbReference type="SUPFAM" id="SSF52317">
    <property type="entry name" value="Class I glutamine amidotransferase-like"/>
    <property type="match status" value="1"/>
</dbReference>
<feature type="domain" description="CTP synthase N-terminal" evidence="11">
    <location>
        <begin position="3"/>
        <end position="259"/>
    </location>
</feature>
<dbReference type="AlphaFoldDB" id="A0A9N9C4X1"/>
<evidence type="ECO:0000313" key="12">
    <source>
        <dbReference type="EMBL" id="CAG8587169.1"/>
    </source>
</evidence>
<keyword evidence="5 9" id="KW-0067">ATP-binding</keyword>
<comment type="pathway">
    <text evidence="1 9">Pyrimidine metabolism; CTP biosynthesis via de novo pathway; CTP from UDP: step 2/2.</text>
</comment>
<organism evidence="12 13">
    <name type="scientific">Paraglomus brasilianum</name>
    <dbReference type="NCBI Taxonomy" id="144538"/>
    <lineage>
        <taxon>Eukaryota</taxon>
        <taxon>Fungi</taxon>
        <taxon>Fungi incertae sedis</taxon>
        <taxon>Mucoromycota</taxon>
        <taxon>Glomeromycotina</taxon>
        <taxon>Glomeromycetes</taxon>
        <taxon>Paraglomerales</taxon>
        <taxon>Paraglomeraceae</taxon>
        <taxon>Paraglomus</taxon>
    </lineage>
</organism>
<comment type="similarity">
    <text evidence="2 9">Belongs to the CTP synthase family.</text>
</comment>
<dbReference type="InterPro" id="IPR017926">
    <property type="entry name" value="GATASE"/>
</dbReference>
<dbReference type="GO" id="GO:0005524">
    <property type="term" value="F:ATP binding"/>
    <property type="evidence" value="ECO:0007669"/>
    <property type="project" value="UniProtKB-KW"/>
</dbReference>
<proteinExistence type="inferred from homology"/>
<dbReference type="GO" id="GO:0019856">
    <property type="term" value="P:pyrimidine nucleobase biosynthetic process"/>
    <property type="evidence" value="ECO:0007669"/>
    <property type="project" value="TreeGrafter"/>
</dbReference>
<dbReference type="EMBL" id="CAJVPI010000990">
    <property type="protein sequence ID" value="CAG8587169.1"/>
    <property type="molecule type" value="Genomic_DNA"/>
</dbReference>
<keyword evidence="6 9" id="KW-0315">Glutamine amidotransferase</keyword>
<dbReference type="PANTHER" id="PTHR11550:SF0">
    <property type="entry name" value="CTP SYNTHASE-RELATED"/>
    <property type="match status" value="1"/>
</dbReference>
<evidence type="ECO:0000256" key="5">
    <source>
        <dbReference type="ARBA" id="ARBA00022840"/>
    </source>
</evidence>
<dbReference type="GO" id="GO:0042802">
    <property type="term" value="F:identical protein binding"/>
    <property type="evidence" value="ECO:0007669"/>
    <property type="project" value="TreeGrafter"/>
</dbReference>
<evidence type="ECO:0000313" key="13">
    <source>
        <dbReference type="Proteomes" id="UP000789739"/>
    </source>
</evidence>
<dbReference type="GO" id="GO:0005737">
    <property type="term" value="C:cytoplasm"/>
    <property type="evidence" value="ECO:0007669"/>
    <property type="project" value="TreeGrafter"/>
</dbReference>
<name>A0A9N9C4X1_9GLOM</name>
<sequence length="533" mass="59087">MTKYVFFTYGIIEGYQKGIIAASTALLLRARGLKVTAAKIEPYVQLDGKNLDPGYIFVTRDGCAVVEEIGNYERFVDAGVPGSHYITSGQVFHGLVEKERAGGFLGRSVTLVGDGTDRMQELIEAAAKGADVCIIELGAEIDPPDVQTWLEAIDEFQNRVGEDNVAFIHVVPLLHLPDDNRTIITKPAFDSHRSIITNGSTPDMIACVCSNALTDEIKEKICFQPTEVIAINRVPTSYHFPMLLQRQKVAEFLANKLKLDNIQVSEEQKRSGEQVIQAWKRLIASYDNSSQTVTIALVSKYQQNLHISVNQSLEHACVYCGYQLAIKWIDGSDLEPEAETAFPTRYRDAWDSLANANGVIVPDGFAHQDIEGTIAAVRYAREHGVPFLGIGLGFQAAVLEFARNVCKTAEIDSSSQQSVFVIDKNTACVQSILFCNEHEGLKSREVYRSRQITERYLKQYKIDSPGFLQTIEENGMFVVAGDESKTRVDIVELKEHPFFIGTQFRPEYASQPLHPAPLFLGLILASAGSSVLR</sequence>
<evidence type="ECO:0000256" key="4">
    <source>
        <dbReference type="ARBA" id="ARBA00022741"/>
    </source>
</evidence>
<evidence type="ECO:0000256" key="3">
    <source>
        <dbReference type="ARBA" id="ARBA00022598"/>
    </source>
</evidence>
<accession>A0A9N9C4X1</accession>
<keyword evidence="7 9" id="KW-0665">Pyrimidine biosynthesis</keyword>
<evidence type="ECO:0000259" key="11">
    <source>
        <dbReference type="Pfam" id="PF06418"/>
    </source>
</evidence>
<evidence type="ECO:0000256" key="2">
    <source>
        <dbReference type="ARBA" id="ARBA00007533"/>
    </source>
</evidence>
<dbReference type="EC" id="6.3.4.2" evidence="9"/>
<comment type="caution">
    <text evidence="12">The sequence shown here is derived from an EMBL/GenBank/DDBJ whole genome shotgun (WGS) entry which is preliminary data.</text>
</comment>
<dbReference type="Proteomes" id="UP000789739">
    <property type="component" value="Unassembled WGS sequence"/>
</dbReference>
<dbReference type="GO" id="GO:0003883">
    <property type="term" value="F:CTP synthase activity"/>
    <property type="evidence" value="ECO:0007669"/>
    <property type="project" value="UniProtKB-UniRule"/>
</dbReference>
<dbReference type="InterPro" id="IPR004468">
    <property type="entry name" value="CTP_synthase"/>
</dbReference>
<dbReference type="GO" id="GO:0044210">
    <property type="term" value="P:'de novo' CTP biosynthetic process"/>
    <property type="evidence" value="ECO:0007669"/>
    <property type="project" value="UniProtKB-UniRule"/>
</dbReference>
<protein>
    <recommendedName>
        <fullName evidence="9">CTP synthase</fullName>
        <ecNumber evidence="9">6.3.4.2</ecNumber>
    </recommendedName>
    <alternativeName>
        <fullName evidence="9">UTP--ammonia ligase</fullName>
    </alternativeName>
</protein>
<dbReference type="Pfam" id="PF00117">
    <property type="entry name" value="GATase"/>
    <property type="match status" value="1"/>
</dbReference>
<dbReference type="Gene3D" id="3.40.50.300">
    <property type="entry name" value="P-loop containing nucleotide triphosphate hydrolases"/>
    <property type="match status" value="1"/>
</dbReference>
<keyword evidence="3 9" id="KW-0436">Ligase</keyword>
<dbReference type="NCBIfam" id="NF003792">
    <property type="entry name" value="PRK05380.1"/>
    <property type="match status" value="1"/>
</dbReference>
<evidence type="ECO:0000256" key="8">
    <source>
        <dbReference type="ARBA" id="ARBA00047781"/>
    </source>
</evidence>
<evidence type="ECO:0000259" key="10">
    <source>
        <dbReference type="Pfam" id="PF00117"/>
    </source>
</evidence>
<evidence type="ECO:0000256" key="7">
    <source>
        <dbReference type="ARBA" id="ARBA00022975"/>
    </source>
</evidence>
<feature type="domain" description="Glutamine amidotransferase" evidence="10">
    <location>
        <begin position="306"/>
        <end position="523"/>
    </location>
</feature>
<dbReference type="Pfam" id="PF06418">
    <property type="entry name" value="CTP_synth_N"/>
    <property type="match status" value="1"/>
</dbReference>
<dbReference type="InterPro" id="IPR017456">
    <property type="entry name" value="CTP_synthase_N"/>
</dbReference>
<dbReference type="InterPro" id="IPR027417">
    <property type="entry name" value="P-loop_NTPase"/>
</dbReference>
<keyword evidence="4 9" id="KW-0547">Nucleotide-binding</keyword>
<dbReference type="PROSITE" id="PS51273">
    <property type="entry name" value="GATASE_TYPE_1"/>
    <property type="match status" value="1"/>
</dbReference>
<dbReference type="InterPro" id="IPR029062">
    <property type="entry name" value="Class_I_gatase-like"/>
</dbReference>
<evidence type="ECO:0000256" key="1">
    <source>
        <dbReference type="ARBA" id="ARBA00005171"/>
    </source>
</evidence>
<dbReference type="PANTHER" id="PTHR11550">
    <property type="entry name" value="CTP SYNTHASE"/>
    <property type="match status" value="1"/>
</dbReference>
<reference evidence="12" key="1">
    <citation type="submission" date="2021-06" db="EMBL/GenBank/DDBJ databases">
        <authorList>
            <person name="Kallberg Y."/>
            <person name="Tangrot J."/>
            <person name="Rosling A."/>
        </authorList>
    </citation>
    <scope>NUCLEOTIDE SEQUENCE</scope>
    <source>
        <strain evidence="12">BR232B</strain>
    </source>
</reference>
<comment type="catalytic activity">
    <reaction evidence="8 9">
        <text>UTP + L-glutamine + ATP + H2O = CTP + L-glutamate + ADP + phosphate + 2 H(+)</text>
        <dbReference type="Rhea" id="RHEA:26426"/>
        <dbReference type="ChEBI" id="CHEBI:15377"/>
        <dbReference type="ChEBI" id="CHEBI:15378"/>
        <dbReference type="ChEBI" id="CHEBI:29985"/>
        <dbReference type="ChEBI" id="CHEBI:30616"/>
        <dbReference type="ChEBI" id="CHEBI:37563"/>
        <dbReference type="ChEBI" id="CHEBI:43474"/>
        <dbReference type="ChEBI" id="CHEBI:46398"/>
        <dbReference type="ChEBI" id="CHEBI:58359"/>
        <dbReference type="ChEBI" id="CHEBI:456216"/>
        <dbReference type="EC" id="6.3.4.2"/>
    </reaction>
</comment>